<dbReference type="AlphaFoldDB" id="A0A0D7BAC4"/>
<keyword evidence="4" id="KW-1185">Reference proteome</keyword>
<dbReference type="Pfam" id="PF02213">
    <property type="entry name" value="GYF"/>
    <property type="match status" value="1"/>
</dbReference>
<feature type="region of interest" description="Disordered" evidence="1">
    <location>
        <begin position="416"/>
        <end position="498"/>
    </location>
</feature>
<dbReference type="CDD" id="cd00072">
    <property type="entry name" value="GYF"/>
    <property type="match status" value="1"/>
</dbReference>
<feature type="region of interest" description="Disordered" evidence="1">
    <location>
        <begin position="896"/>
        <end position="943"/>
    </location>
</feature>
<evidence type="ECO:0000256" key="1">
    <source>
        <dbReference type="SAM" id="MobiDB-lite"/>
    </source>
</evidence>
<feature type="compositionally biased region" description="Polar residues" evidence="1">
    <location>
        <begin position="475"/>
        <end position="498"/>
    </location>
</feature>
<organism evidence="3 4">
    <name type="scientific">Cylindrobasidium torrendii FP15055 ss-10</name>
    <dbReference type="NCBI Taxonomy" id="1314674"/>
    <lineage>
        <taxon>Eukaryota</taxon>
        <taxon>Fungi</taxon>
        <taxon>Dikarya</taxon>
        <taxon>Basidiomycota</taxon>
        <taxon>Agaricomycotina</taxon>
        <taxon>Agaricomycetes</taxon>
        <taxon>Agaricomycetidae</taxon>
        <taxon>Agaricales</taxon>
        <taxon>Marasmiineae</taxon>
        <taxon>Physalacriaceae</taxon>
        <taxon>Cylindrobasidium</taxon>
    </lineage>
</organism>
<dbReference type="PROSITE" id="PS50829">
    <property type="entry name" value="GYF"/>
    <property type="match status" value="1"/>
</dbReference>
<feature type="compositionally biased region" description="Basic residues" evidence="1">
    <location>
        <begin position="1067"/>
        <end position="1076"/>
    </location>
</feature>
<reference evidence="3 4" key="1">
    <citation type="journal article" date="2015" name="Fungal Genet. Biol.">
        <title>Evolution of novel wood decay mechanisms in Agaricales revealed by the genome sequences of Fistulina hepatica and Cylindrobasidium torrendii.</title>
        <authorList>
            <person name="Floudas D."/>
            <person name="Held B.W."/>
            <person name="Riley R."/>
            <person name="Nagy L.G."/>
            <person name="Koehler G."/>
            <person name="Ransdell A.S."/>
            <person name="Younus H."/>
            <person name="Chow J."/>
            <person name="Chiniquy J."/>
            <person name="Lipzen A."/>
            <person name="Tritt A."/>
            <person name="Sun H."/>
            <person name="Haridas S."/>
            <person name="LaButti K."/>
            <person name="Ohm R.A."/>
            <person name="Kues U."/>
            <person name="Blanchette R.A."/>
            <person name="Grigoriev I.V."/>
            <person name="Minto R.E."/>
            <person name="Hibbett D.S."/>
        </authorList>
    </citation>
    <scope>NUCLEOTIDE SEQUENCE [LARGE SCALE GENOMIC DNA]</scope>
    <source>
        <strain evidence="3 4">FP15055 ss-10</strain>
    </source>
</reference>
<dbReference type="OrthoDB" id="6415790at2759"/>
<feature type="compositionally biased region" description="Polar residues" evidence="1">
    <location>
        <begin position="31"/>
        <end position="41"/>
    </location>
</feature>
<feature type="region of interest" description="Disordered" evidence="1">
    <location>
        <begin position="257"/>
        <end position="315"/>
    </location>
</feature>
<dbReference type="GO" id="GO:0005829">
    <property type="term" value="C:cytosol"/>
    <property type="evidence" value="ECO:0007669"/>
    <property type="project" value="TreeGrafter"/>
</dbReference>
<dbReference type="SMART" id="SM00444">
    <property type="entry name" value="GYF"/>
    <property type="match status" value="1"/>
</dbReference>
<feature type="region of interest" description="Disordered" evidence="1">
    <location>
        <begin position="134"/>
        <end position="245"/>
    </location>
</feature>
<protein>
    <recommendedName>
        <fullName evidence="2">GYF domain-containing protein</fullName>
    </recommendedName>
</protein>
<dbReference type="PANTHER" id="PTHR14445">
    <property type="entry name" value="GRB10 INTERACTING GYF PROTEIN"/>
    <property type="match status" value="1"/>
</dbReference>
<dbReference type="PANTHER" id="PTHR14445:SF36">
    <property type="entry name" value="FI03272P-RELATED"/>
    <property type="match status" value="1"/>
</dbReference>
<dbReference type="InterPro" id="IPR035445">
    <property type="entry name" value="GYF-like_dom_sf"/>
</dbReference>
<dbReference type="STRING" id="1314674.A0A0D7BAC4"/>
<evidence type="ECO:0000313" key="4">
    <source>
        <dbReference type="Proteomes" id="UP000054007"/>
    </source>
</evidence>
<feature type="compositionally biased region" description="Basic and acidic residues" evidence="1">
    <location>
        <begin position="156"/>
        <end position="170"/>
    </location>
</feature>
<dbReference type="EMBL" id="KN880524">
    <property type="protein sequence ID" value="KIY67498.1"/>
    <property type="molecule type" value="Genomic_DNA"/>
</dbReference>
<feature type="domain" description="GYF" evidence="2">
    <location>
        <begin position="313"/>
        <end position="365"/>
    </location>
</feature>
<name>A0A0D7BAC4_9AGAR</name>
<feature type="region of interest" description="Disordered" evidence="1">
    <location>
        <begin position="637"/>
        <end position="751"/>
    </location>
</feature>
<proteinExistence type="predicted"/>
<dbReference type="InterPro" id="IPR003169">
    <property type="entry name" value="GYF"/>
</dbReference>
<dbReference type="InterPro" id="IPR051640">
    <property type="entry name" value="GRB10-interact_GYF"/>
</dbReference>
<feature type="region of interest" description="Disordered" evidence="1">
    <location>
        <begin position="1"/>
        <end position="57"/>
    </location>
</feature>
<feature type="region of interest" description="Disordered" evidence="1">
    <location>
        <begin position="1055"/>
        <end position="1076"/>
    </location>
</feature>
<dbReference type="Gene3D" id="3.30.1490.40">
    <property type="match status" value="1"/>
</dbReference>
<evidence type="ECO:0000313" key="3">
    <source>
        <dbReference type="EMBL" id="KIY67498.1"/>
    </source>
</evidence>
<feature type="compositionally biased region" description="Low complexity" evidence="1">
    <location>
        <begin position="714"/>
        <end position="733"/>
    </location>
</feature>
<sequence>MTASTMHFGPEWMRKQPAARTPAESGPPMNTAANLNASGYSLLQMPGGNQENREEDRPFRYSKEELLQIYRDGGGSNTLGADVERWDGVVRDVSLPPTAERDMTEVESKLFQTSLNSDLRRRQSTDFLSPLATQNLAGERPRLNHANSASGTGSPLRERFGGLARRRGESTDQIPTTLPRKLSLSSMQSPISPRDPGIPSPRVGRMATGFDGVLGSSGGDTSWSARRRASEATATPKTPGVYRDPGADILEQKIKEEDEPPIPQVLADPLTGVPLNAPPSRGTQNLEPSISRRDDVSNTAVNAPPPGLHDPSSAQWAYLDPQGNVQGPFPAETMQKWKGEGYFTPELLVKRDKLDTEWITVHELESRTTPGPLFLSPIRPPHPPGLPQHPIPPSTEPFATTFQPSPIRTIRSSTFDAFMGGSNPSDSPSSSVGAGRYSNASPDPNAFGGRGANYTGTPDLGRRNVFYDPAPIGHTTPSRAATLDNNFGYSPSGWPPQQHTNSFDAGVGGSIEPLQYPTFTEARRGSSSLVNPSPFVPLSREPTLDPQGATTPGYGGFQHGFPVQSAVLPEPTHASPWGNVNNNVGLESPLRRQFEAVNYPANAIDSPIQSSPWGTPSLSRATVAKIIDPSPWASVPSVPLPMAQEEKSPSTTVLTNTNGTPSERTTSVSLPPTPPEPVGQPSAERPAVVPASGKKARSTNKSSKPTLAISPTIAPAQPASPAVAPSPAVTTPSRPAWASEDSRQSSVSLSLREIQEAEAKKSAAERKEKERARQAAAALVAATAPVADEAQPVATSWGLPTSQAGTRTLAKDIASSPATTAAAPVWTTAAKATAKKTMKEIQEEEEARKKAAAKETPAAAAVRRAYAETTVKATPPPAAGGVWTTVGVGGKSATLGTAPAAPATPRATGTPAPTTPAAAPARPNGAATPSRTTTSASVPKAATPTAAVKVEEYPAAPSHEFLSWLNNSLQPLNKSVNVEEIMQMLLSFPVDPDSSTVELIAEMIYSNSTILDGRRFASEFVAKRKADALSRAKNGVNTSASKPVSIAEVVKAQPKPQGNEWGGFKVVNKKKKGGRA</sequence>
<accession>A0A0D7BAC4</accession>
<dbReference type="SUPFAM" id="SSF55277">
    <property type="entry name" value="GYF domain"/>
    <property type="match status" value="1"/>
</dbReference>
<evidence type="ECO:0000259" key="2">
    <source>
        <dbReference type="PROSITE" id="PS50829"/>
    </source>
</evidence>
<feature type="compositionally biased region" description="Polar residues" evidence="1">
    <location>
        <begin position="649"/>
        <end position="670"/>
    </location>
</feature>
<feature type="compositionally biased region" description="Low complexity" evidence="1">
    <location>
        <begin position="422"/>
        <end position="431"/>
    </location>
</feature>
<dbReference type="Proteomes" id="UP000054007">
    <property type="component" value="Unassembled WGS sequence"/>
</dbReference>
<gene>
    <name evidence="3" type="ORF">CYLTODRAFT_375933</name>
</gene>
<feature type="compositionally biased region" description="Low complexity" evidence="1">
    <location>
        <begin position="896"/>
        <end position="937"/>
    </location>
</feature>